<accession>B8A354</accession>
<feature type="region of interest" description="Disordered" evidence="1">
    <location>
        <begin position="1"/>
        <end position="117"/>
    </location>
</feature>
<evidence type="ECO:0000313" key="2">
    <source>
        <dbReference type="EMBL" id="ACL54603.1"/>
    </source>
</evidence>
<reference evidence="2" key="1">
    <citation type="journal article" date="2009" name="PLoS Genet.">
        <title>Sequencing, mapping, and analysis of 27,455 maize full-length cDNAs.</title>
        <authorList>
            <person name="Soderlund C."/>
            <person name="Descour A."/>
            <person name="Kudrna D."/>
            <person name="Bomhoff M."/>
            <person name="Boyd L."/>
            <person name="Currie J."/>
            <person name="Angelova A."/>
            <person name="Collura K."/>
            <person name="Wissotski M."/>
            <person name="Ashley E."/>
            <person name="Morrow D."/>
            <person name="Fernandes J."/>
            <person name="Walbot V."/>
            <person name="Yu Y."/>
        </authorList>
    </citation>
    <scope>NUCLEOTIDE SEQUENCE</scope>
    <source>
        <strain evidence="2">B73</strain>
    </source>
</reference>
<dbReference type="EMBL" id="BT055996">
    <property type="protein sequence ID" value="ACL54603.1"/>
    <property type="molecule type" value="mRNA"/>
</dbReference>
<sequence length="117" mass="12681">MHSCRRRSIAGTQPYDRPGSAARARRGGTPGSRNRSWPAGICRRLNRTRRRRDGRADVRHATERGPGLRATAGAGTGTGGSGGSWNPHYGAGASATATLRRSRTRRKGSPTWCQNLW</sequence>
<feature type="compositionally biased region" description="Gly residues" evidence="1">
    <location>
        <begin position="74"/>
        <end position="83"/>
    </location>
</feature>
<protein>
    <submittedName>
        <fullName evidence="2">Uncharacterized protein</fullName>
    </submittedName>
</protein>
<organism evidence="2">
    <name type="scientific">Zea mays</name>
    <name type="common">Maize</name>
    <dbReference type="NCBI Taxonomy" id="4577"/>
    <lineage>
        <taxon>Eukaryota</taxon>
        <taxon>Viridiplantae</taxon>
        <taxon>Streptophyta</taxon>
        <taxon>Embryophyta</taxon>
        <taxon>Tracheophyta</taxon>
        <taxon>Spermatophyta</taxon>
        <taxon>Magnoliopsida</taxon>
        <taxon>Liliopsida</taxon>
        <taxon>Poales</taxon>
        <taxon>Poaceae</taxon>
        <taxon>PACMAD clade</taxon>
        <taxon>Panicoideae</taxon>
        <taxon>Andropogonodae</taxon>
        <taxon>Andropogoneae</taxon>
        <taxon>Tripsacinae</taxon>
        <taxon>Zea</taxon>
    </lineage>
</organism>
<feature type="compositionally biased region" description="Low complexity" evidence="1">
    <location>
        <begin position="90"/>
        <end position="99"/>
    </location>
</feature>
<feature type="compositionally biased region" description="Basic and acidic residues" evidence="1">
    <location>
        <begin position="54"/>
        <end position="63"/>
    </location>
</feature>
<proteinExistence type="evidence at transcript level"/>
<dbReference type="AlphaFoldDB" id="B8A354"/>
<evidence type="ECO:0000256" key="1">
    <source>
        <dbReference type="SAM" id="MobiDB-lite"/>
    </source>
</evidence>
<feature type="compositionally biased region" description="Basic residues" evidence="1">
    <location>
        <begin position="44"/>
        <end position="53"/>
    </location>
</feature>
<name>B8A354_MAIZE</name>
<reference evidence="2" key="2">
    <citation type="submission" date="2012-06" db="EMBL/GenBank/DDBJ databases">
        <authorList>
            <person name="Yu Y."/>
            <person name="Currie J."/>
            <person name="Lomeli R."/>
            <person name="Angelova A."/>
            <person name="Collura K."/>
            <person name="Wissotski M."/>
            <person name="Campos D."/>
            <person name="Kudrna D."/>
            <person name="Golser W."/>
            <person name="Ashely E."/>
            <person name="Descour A."/>
            <person name="Fernandes J."/>
            <person name="Soderlund C."/>
            <person name="Walbot V."/>
        </authorList>
    </citation>
    <scope>NUCLEOTIDE SEQUENCE</scope>
    <source>
        <strain evidence="2">B73</strain>
    </source>
</reference>